<dbReference type="GO" id="GO:0016567">
    <property type="term" value="P:protein ubiquitination"/>
    <property type="evidence" value="ECO:0007669"/>
    <property type="project" value="InterPro"/>
</dbReference>
<name>A0A453QHX9_AEGTS</name>
<sequence length="173" mass="19902">EKVVNGSPVTSRPFHVSGYDWLIQCYPNGYKKKSKGCISLYLLRQDSHAKTDVVMASYKMSILNTCWKPSCTRTSLEEEHYTNNALGWEEFMKHENLDKEKHLKDDCLYILCDVSVDLGLHTGDYNDEIAAAEETKPAPSELEEAIWNKQASDVKTNVSAHRWLRLICWPFQD</sequence>
<dbReference type="STRING" id="200361.A0A453QHX9"/>
<dbReference type="Gramene" id="AET7Gv20130600.1">
    <property type="protein sequence ID" value="AET7Gv20130600.1"/>
    <property type="gene ID" value="AET7Gv20130600"/>
</dbReference>
<evidence type="ECO:0000259" key="1">
    <source>
        <dbReference type="PROSITE" id="PS50144"/>
    </source>
</evidence>
<proteinExistence type="predicted"/>
<protein>
    <recommendedName>
        <fullName evidence="1">MATH domain-containing protein</fullName>
    </recommendedName>
</protein>
<reference evidence="3" key="1">
    <citation type="journal article" date="2014" name="Science">
        <title>Ancient hybridizations among the ancestral genomes of bread wheat.</title>
        <authorList>
            <consortium name="International Wheat Genome Sequencing Consortium,"/>
            <person name="Marcussen T."/>
            <person name="Sandve S.R."/>
            <person name="Heier L."/>
            <person name="Spannagl M."/>
            <person name="Pfeifer M."/>
            <person name="Jakobsen K.S."/>
            <person name="Wulff B.B."/>
            <person name="Steuernagel B."/>
            <person name="Mayer K.F."/>
            <person name="Olsen O.A."/>
        </authorList>
    </citation>
    <scope>NUCLEOTIDE SEQUENCE [LARGE SCALE GENOMIC DNA]</scope>
    <source>
        <strain evidence="3">cv. AL8/78</strain>
    </source>
</reference>
<reference evidence="2" key="5">
    <citation type="journal article" date="2021" name="G3 (Bethesda)">
        <title>Aegilops tauschii genome assembly Aet v5.0 features greater sequence contiguity and improved annotation.</title>
        <authorList>
            <person name="Wang L."/>
            <person name="Zhu T."/>
            <person name="Rodriguez J.C."/>
            <person name="Deal K.R."/>
            <person name="Dubcovsky J."/>
            <person name="McGuire P.E."/>
            <person name="Lux T."/>
            <person name="Spannagl M."/>
            <person name="Mayer K.F.X."/>
            <person name="Baldrich P."/>
            <person name="Meyers B.C."/>
            <person name="Huo N."/>
            <person name="Gu Y.Q."/>
            <person name="Zhou H."/>
            <person name="Devos K.M."/>
            <person name="Bennetzen J.L."/>
            <person name="Unver T."/>
            <person name="Budak H."/>
            <person name="Gulick P.J."/>
            <person name="Galiba G."/>
            <person name="Kalapos B."/>
            <person name="Nelson D.R."/>
            <person name="Li P."/>
            <person name="You F.M."/>
            <person name="Luo M.C."/>
            <person name="Dvorak J."/>
        </authorList>
    </citation>
    <scope>NUCLEOTIDE SEQUENCE [LARGE SCALE GENOMIC DNA]</scope>
    <source>
        <strain evidence="2">cv. AL8/78</strain>
    </source>
</reference>
<reference evidence="3" key="2">
    <citation type="journal article" date="2017" name="Nat. Plants">
        <title>The Aegilops tauschii genome reveals multiple impacts of transposons.</title>
        <authorList>
            <person name="Zhao G."/>
            <person name="Zou C."/>
            <person name="Li K."/>
            <person name="Wang K."/>
            <person name="Li T."/>
            <person name="Gao L."/>
            <person name="Zhang X."/>
            <person name="Wang H."/>
            <person name="Yang Z."/>
            <person name="Liu X."/>
            <person name="Jiang W."/>
            <person name="Mao L."/>
            <person name="Kong X."/>
            <person name="Jiao Y."/>
            <person name="Jia J."/>
        </authorList>
    </citation>
    <scope>NUCLEOTIDE SEQUENCE [LARGE SCALE GENOMIC DNA]</scope>
    <source>
        <strain evidence="3">cv. AL8/78</strain>
    </source>
</reference>
<dbReference type="InterPro" id="IPR045005">
    <property type="entry name" value="BPM1-6"/>
</dbReference>
<dbReference type="PANTHER" id="PTHR26379">
    <property type="entry name" value="BTB/POZ AND MATH DOMAIN-CONTAINING PROTEIN 1"/>
    <property type="match status" value="1"/>
</dbReference>
<feature type="domain" description="MATH" evidence="1">
    <location>
        <begin position="1"/>
        <end position="114"/>
    </location>
</feature>
<dbReference type="Proteomes" id="UP000015105">
    <property type="component" value="Chromosome 7D"/>
</dbReference>
<dbReference type="PANTHER" id="PTHR26379:SF316">
    <property type="entry name" value="MATH DOMAIN-CONTAINING PROTEIN"/>
    <property type="match status" value="1"/>
</dbReference>
<dbReference type="EnsemblPlants" id="AET7Gv20130600.1">
    <property type="protein sequence ID" value="AET7Gv20130600.1"/>
    <property type="gene ID" value="AET7Gv20130600"/>
</dbReference>
<dbReference type="Gene3D" id="2.60.210.10">
    <property type="entry name" value="Apoptosis, Tumor Necrosis Factor Receptor Associated Protein 2, Chain A"/>
    <property type="match status" value="1"/>
</dbReference>
<dbReference type="PROSITE" id="PS50144">
    <property type="entry name" value="MATH"/>
    <property type="match status" value="1"/>
</dbReference>
<evidence type="ECO:0000313" key="2">
    <source>
        <dbReference type="EnsemblPlants" id="AET7Gv20130600.1"/>
    </source>
</evidence>
<dbReference type="InterPro" id="IPR008974">
    <property type="entry name" value="TRAF-like"/>
</dbReference>
<reference evidence="2" key="4">
    <citation type="submission" date="2019-03" db="UniProtKB">
        <authorList>
            <consortium name="EnsemblPlants"/>
        </authorList>
    </citation>
    <scope>IDENTIFICATION</scope>
</reference>
<reference evidence="2" key="3">
    <citation type="journal article" date="2017" name="Nature">
        <title>Genome sequence of the progenitor of the wheat D genome Aegilops tauschii.</title>
        <authorList>
            <person name="Luo M.C."/>
            <person name="Gu Y.Q."/>
            <person name="Puiu D."/>
            <person name="Wang H."/>
            <person name="Twardziok S.O."/>
            <person name="Deal K.R."/>
            <person name="Huo N."/>
            <person name="Zhu T."/>
            <person name="Wang L."/>
            <person name="Wang Y."/>
            <person name="McGuire P.E."/>
            <person name="Liu S."/>
            <person name="Long H."/>
            <person name="Ramasamy R.K."/>
            <person name="Rodriguez J.C."/>
            <person name="Van S.L."/>
            <person name="Yuan L."/>
            <person name="Wang Z."/>
            <person name="Xia Z."/>
            <person name="Xiao L."/>
            <person name="Anderson O.D."/>
            <person name="Ouyang S."/>
            <person name="Liang Y."/>
            <person name="Zimin A.V."/>
            <person name="Pertea G."/>
            <person name="Qi P."/>
            <person name="Bennetzen J.L."/>
            <person name="Dai X."/>
            <person name="Dawson M.W."/>
            <person name="Muller H.G."/>
            <person name="Kugler K."/>
            <person name="Rivarola-Duarte L."/>
            <person name="Spannagl M."/>
            <person name="Mayer K.F.X."/>
            <person name="Lu F.H."/>
            <person name="Bevan M.W."/>
            <person name="Leroy P."/>
            <person name="Li P."/>
            <person name="You F.M."/>
            <person name="Sun Q."/>
            <person name="Liu Z."/>
            <person name="Lyons E."/>
            <person name="Wicker T."/>
            <person name="Salzberg S.L."/>
            <person name="Devos K.M."/>
            <person name="Dvorak J."/>
        </authorList>
    </citation>
    <scope>NUCLEOTIDE SEQUENCE [LARGE SCALE GENOMIC DNA]</scope>
    <source>
        <strain evidence="2">cv. AL8/78</strain>
    </source>
</reference>
<organism evidence="2 3">
    <name type="scientific">Aegilops tauschii subsp. strangulata</name>
    <name type="common">Goatgrass</name>
    <dbReference type="NCBI Taxonomy" id="200361"/>
    <lineage>
        <taxon>Eukaryota</taxon>
        <taxon>Viridiplantae</taxon>
        <taxon>Streptophyta</taxon>
        <taxon>Embryophyta</taxon>
        <taxon>Tracheophyta</taxon>
        <taxon>Spermatophyta</taxon>
        <taxon>Magnoliopsida</taxon>
        <taxon>Liliopsida</taxon>
        <taxon>Poales</taxon>
        <taxon>Poaceae</taxon>
        <taxon>BOP clade</taxon>
        <taxon>Pooideae</taxon>
        <taxon>Triticodae</taxon>
        <taxon>Triticeae</taxon>
        <taxon>Triticinae</taxon>
        <taxon>Aegilops</taxon>
    </lineage>
</organism>
<dbReference type="SUPFAM" id="SSF49599">
    <property type="entry name" value="TRAF domain-like"/>
    <property type="match status" value="1"/>
</dbReference>
<evidence type="ECO:0000313" key="3">
    <source>
        <dbReference type="Proteomes" id="UP000015105"/>
    </source>
</evidence>
<dbReference type="AlphaFoldDB" id="A0A453QHX9"/>
<dbReference type="InterPro" id="IPR002083">
    <property type="entry name" value="MATH/TRAF_dom"/>
</dbReference>
<keyword evidence="3" id="KW-1185">Reference proteome</keyword>
<dbReference type="CDD" id="cd00121">
    <property type="entry name" value="MATH"/>
    <property type="match status" value="1"/>
</dbReference>
<accession>A0A453QHX9</accession>
<dbReference type="Pfam" id="PF22486">
    <property type="entry name" value="MATH_2"/>
    <property type="match status" value="1"/>
</dbReference>